<keyword evidence="8" id="KW-0206">Cytoskeleton</keyword>
<evidence type="ECO:0000256" key="10">
    <source>
        <dbReference type="SAM" id="MobiDB-lite"/>
    </source>
</evidence>
<dbReference type="GO" id="GO:0005856">
    <property type="term" value="C:cytoskeleton"/>
    <property type="evidence" value="ECO:0007669"/>
    <property type="project" value="UniProtKB-SubCell"/>
</dbReference>
<gene>
    <name evidence="12" type="ORF">MHI_LOCUS985542</name>
</gene>
<dbReference type="InterPro" id="IPR019748">
    <property type="entry name" value="FERM_central"/>
</dbReference>
<feature type="domain" description="FERM" evidence="11">
    <location>
        <begin position="36"/>
        <end position="317"/>
    </location>
</feature>
<dbReference type="PRINTS" id="PR00935">
    <property type="entry name" value="BAND41"/>
</dbReference>
<feature type="compositionally biased region" description="Basic and acidic residues" evidence="10">
    <location>
        <begin position="341"/>
        <end position="360"/>
    </location>
</feature>
<feature type="region of interest" description="Disordered" evidence="10">
    <location>
        <begin position="341"/>
        <end position="391"/>
    </location>
</feature>
<dbReference type="PANTHER" id="PTHR23280">
    <property type="entry name" value="4.1 G PROTEIN"/>
    <property type="match status" value="1"/>
</dbReference>
<dbReference type="PROSITE" id="PS50057">
    <property type="entry name" value="FERM_3"/>
    <property type="match status" value="1"/>
</dbReference>
<evidence type="ECO:0000256" key="5">
    <source>
        <dbReference type="ARBA" id="ARBA00022553"/>
    </source>
</evidence>
<dbReference type="CDD" id="cd14473">
    <property type="entry name" value="FERM_B-lobe"/>
    <property type="match status" value="1"/>
</dbReference>
<evidence type="ECO:0000256" key="3">
    <source>
        <dbReference type="ARBA" id="ARBA00022025"/>
    </source>
</evidence>
<dbReference type="Gene3D" id="1.20.80.10">
    <property type="match status" value="1"/>
</dbReference>
<evidence type="ECO:0000313" key="13">
    <source>
        <dbReference type="Proteomes" id="UP000752696"/>
    </source>
</evidence>
<dbReference type="Pfam" id="PF09379">
    <property type="entry name" value="FERM_N"/>
    <property type="match status" value="1"/>
</dbReference>
<keyword evidence="4" id="KW-0963">Cytoplasm</keyword>
<dbReference type="GO" id="GO:0005886">
    <property type="term" value="C:plasma membrane"/>
    <property type="evidence" value="ECO:0007669"/>
    <property type="project" value="TreeGrafter"/>
</dbReference>
<dbReference type="GO" id="GO:0030182">
    <property type="term" value="P:neuron differentiation"/>
    <property type="evidence" value="ECO:0007669"/>
    <property type="project" value="UniProtKB-ARBA"/>
</dbReference>
<dbReference type="FunFam" id="3.10.20.90:FF:000002">
    <property type="entry name" value="Erythrocyte protein band 4.1-like 3"/>
    <property type="match status" value="1"/>
</dbReference>
<dbReference type="SUPFAM" id="SSF54236">
    <property type="entry name" value="Ubiquitin-like"/>
    <property type="match status" value="1"/>
</dbReference>
<evidence type="ECO:0000313" key="12">
    <source>
        <dbReference type="EMBL" id="CAD1481108.1"/>
    </source>
</evidence>
<dbReference type="GO" id="GO:0005198">
    <property type="term" value="F:structural molecule activity"/>
    <property type="evidence" value="ECO:0007669"/>
    <property type="project" value="InterPro"/>
</dbReference>
<dbReference type="InterPro" id="IPR000299">
    <property type="entry name" value="FERM_domain"/>
</dbReference>
<name>A0A6V7HKP6_9HYME</name>
<dbReference type="Pfam" id="PF00373">
    <property type="entry name" value="FERM_M"/>
    <property type="match status" value="1"/>
</dbReference>
<evidence type="ECO:0000256" key="7">
    <source>
        <dbReference type="ARBA" id="ARBA00023203"/>
    </source>
</evidence>
<feature type="compositionally biased region" description="Polar residues" evidence="10">
    <location>
        <begin position="17"/>
        <end position="29"/>
    </location>
</feature>
<dbReference type="InterPro" id="IPR014847">
    <property type="entry name" value="FA"/>
</dbReference>
<feature type="region of interest" description="Disordered" evidence="10">
    <location>
        <begin position="1"/>
        <end position="33"/>
    </location>
</feature>
<dbReference type="InterPro" id="IPR019747">
    <property type="entry name" value="FERM_CS"/>
</dbReference>
<dbReference type="OrthoDB" id="6589456at2759"/>
<feature type="compositionally biased region" description="Basic and acidic residues" evidence="10">
    <location>
        <begin position="439"/>
        <end position="449"/>
    </location>
</feature>
<dbReference type="PROSITE" id="PS00661">
    <property type="entry name" value="FERM_2"/>
    <property type="match status" value="1"/>
</dbReference>
<evidence type="ECO:0000259" key="11">
    <source>
        <dbReference type="PROSITE" id="PS50057"/>
    </source>
</evidence>
<feature type="region of interest" description="Disordered" evidence="10">
    <location>
        <begin position="827"/>
        <end position="849"/>
    </location>
</feature>
<dbReference type="InterPro" id="IPR018979">
    <property type="entry name" value="FERM_N"/>
</dbReference>
<proteinExistence type="predicted"/>
<evidence type="ECO:0000256" key="1">
    <source>
        <dbReference type="ARBA" id="ARBA00004245"/>
    </source>
</evidence>
<comment type="subcellular location">
    <subcellularLocation>
        <location evidence="2">Cell junction</location>
        <location evidence="2">Adherens junction</location>
    </subcellularLocation>
    <subcellularLocation>
        <location evidence="9">Cell projection</location>
        <location evidence="9">Rhabdomere</location>
    </subcellularLocation>
    <subcellularLocation>
        <location evidence="1">Cytoplasm</location>
        <location evidence="1">Cytoskeleton</location>
    </subcellularLocation>
</comment>
<dbReference type="GO" id="GO:0031032">
    <property type="term" value="P:actomyosin structure organization"/>
    <property type="evidence" value="ECO:0007669"/>
    <property type="project" value="TreeGrafter"/>
</dbReference>
<dbReference type="FunFam" id="2.30.29.30:FF:000001">
    <property type="entry name" value="Erythrocyte membrane protein band 4.1"/>
    <property type="match status" value="1"/>
</dbReference>
<dbReference type="Gene3D" id="2.30.29.30">
    <property type="entry name" value="Pleckstrin-homology domain (PH domain)/Phosphotyrosine-binding domain (PTB)"/>
    <property type="match status" value="1"/>
</dbReference>
<evidence type="ECO:0000256" key="2">
    <source>
        <dbReference type="ARBA" id="ARBA00004536"/>
    </source>
</evidence>
<dbReference type="Gene3D" id="3.10.20.90">
    <property type="entry name" value="Phosphatidylinositol 3-kinase Catalytic Subunit, Chain A, domain 1"/>
    <property type="match status" value="1"/>
</dbReference>
<feature type="compositionally biased region" description="Low complexity" evidence="10">
    <location>
        <begin position="830"/>
        <end position="843"/>
    </location>
</feature>
<dbReference type="CDD" id="cd13184">
    <property type="entry name" value="FERM_C_4_1_family"/>
    <property type="match status" value="1"/>
</dbReference>
<dbReference type="AlphaFoldDB" id="A0A6V7HKP6"/>
<reference evidence="12" key="1">
    <citation type="submission" date="2020-07" db="EMBL/GenBank/DDBJ databases">
        <authorList>
            <person name="Nazaruddin N."/>
        </authorList>
    </citation>
    <scope>NUCLEOTIDE SEQUENCE</scope>
</reference>
<protein>
    <recommendedName>
        <fullName evidence="3">Moesin/ezrin/radixin homolog 1</fullName>
    </recommendedName>
</protein>
<dbReference type="SMART" id="SM01196">
    <property type="entry name" value="FERM_C"/>
    <property type="match status" value="1"/>
</dbReference>
<dbReference type="PANTHER" id="PTHR23280:SF21">
    <property type="entry name" value="PROTEIN 4.1 HOMOLOG"/>
    <property type="match status" value="1"/>
</dbReference>
<dbReference type="Proteomes" id="UP000752696">
    <property type="component" value="Unassembled WGS sequence"/>
</dbReference>
<dbReference type="InterPro" id="IPR019749">
    <property type="entry name" value="Band_41_domain"/>
</dbReference>
<dbReference type="FunFam" id="1.20.80.10:FF:000001">
    <property type="entry name" value="Erythrocyte membrane protein band 4.1"/>
    <property type="match status" value="1"/>
</dbReference>
<keyword evidence="6" id="KW-0965">Cell junction</keyword>
<dbReference type="EMBL" id="CAJDYZ010013452">
    <property type="protein sequence ID" value="CAD1481108.1"/>
    <property type="molecule type" value="Genomic_DNA"/>
</dbReference>
<evidence type="ECO:0000256" key="9">
    <source>
        <dbReference type="ARBA" id="ARBA00043944"/>
    </source>
</evidence>
<dbReference type="GO" id="GO:0003779">
    <property type="term" value="F:actin binding"/>
    <property type="evidence" value="ECO:0007669"/>
    <property type="project" value="UniProtKB-KW"/>
</dbReference>
<dbReference type="GO" id="GO:0016028">
    <property type="term" value="C:rhabdomere"/>
    <property type="evidence" value="ECO:0007669"/>
    <property type="project" value="UniProtKB-SubCell"/>
</dbReference>
<feature type="compositionally biased region" description="Polar residues" evidence="10">
    <location>
        <begin position="797"/>
        <end position="809"/>
    </location>
</feature>
<dbReference type="SMART" id="SM00295">
    <property type="entry name" value="B41"/>
    <property type="match status" value="1"/>
</dbReference>
<dbReference type="InterPro" id="IPR011993">
    <property type="entry name" value="PH-like_dom_sf"/>
</dbReference>
<dbReference type="Pfam" id="PF05902">
    <property type="entry name" value="4_1_CTD"/>
    <property type="match status" value="1"/>
</dbReference>
<dbReference type="GO" id="GO:0005912">
    <property type="term" value="C:adherens junction"/>
    <property type="evidence" value="ECO:0007669"/>
    <property type="project" value="UniProtKB-SubCell"/>
</dbReference>
<evidence type="ECO:0000256" key="6">
    <source>
        <dbReference type="ARBA" id="ARBA00022949"/>
    </source>
</evidence>
<dbReference type="PIRSF" id="PIRSF002304">
    <property type="entry name" value="Membrane_skeletal_4_1"/>
    <property type="match status" value="1"/>
</dbReference>
<dbReference type="Pfam" id="PF09380">
    <property type="entry name" value="FERM_C"/>
    <property type="match status" value="1"/>
</dbReference>
<dbReference type="Pfam" id="PF08736">
    <property type="entry name" value="FA"/>
    <property type="match status" value="1"/>
</dbReference>
<feature type="non-terminal residue" evidence="12">
    <location>
        <position position="1"/>
    </location>
</feature>
<dbReference type="PRINTS" id="PR00661">
    <property type="entry name" value="ERMFAMILY"/>
</dbReference>
<organism evidence="12 13">
    <name type="scientific">Heterotrigona itama</name>
    <dbReference type="NCBI Taxonomy" id="395501"/>
    <lineage>
        <taxon>Eukaryota</taxon>
        <taxon>Metazoa</taxon>
        <taxon>Ecdysozoa</taxon>
        <taxon>Arthropoda</taxon>
        <taxon>Hexapoda</taxon>
        <taxon>Insecta</taxon>
        <taxon>Pterygota</taxon>
        <taxon>Neoptera</taxon>
        <taxon>Endopterygota</taxon>
        <taxon>Hymenoptera</taxon>
        <taxon>Apocrita</taxon>
        <taxon>Aculeata</taxon>
        <taxon>Apoidea</taxon>
        <taxon>Anthophila</taxon>
        <taxon>Apidae</taxon>
        <taxon>Heterotrigona</taxon>
    </lineage>
</organism>
<sequence length="990" mass="112620">MPEEQKSAGGQPEVTAENGTGTNSPTKSPVSKGKTALARITLLDGSVKDFHIDRKAKGQELLDMICQSMNLMEKDYFGLIYEDRHDTRNWLDLDKRIAKFVKNEPWKFNFEVKFYPPDPAQLQEDITRYQLCLQIRNDIITGRLPCSFVTHALLGSYLVQSEVGDYDPDEHGRTYLKDFKFAPNQTPELVEKVMDLHKTHKGQTPAEAELHYLENAKKLAMYGVDLHPAKDSEGVDIMLGVCSSGLLVYRDRLRINRFAWPKILKISYKRHNFYIKIRPGEFEQFESTIGFKLANHRAAKKLWKVCVEHHTFFRLMSPEPVKKVGLLPHLGSRFRYSGRTHYETKKTPIDRQPPKFERSLSGRRPTSRSMDALGGPKQVESYGSEPSKRHTMSYEPEMIPDMEHIDQRPSPIKKQKEKKPVGGIAVLPPGGLFKKKKDKQNESEKENHNDLNNSDLINESAIIDNNDVKSSTKKELKKKDKETPEKSAIFDKNEIKSSNKKELKKKEKETPERSAFIDELKSLTKRDLKKKDKEMAEKSAVLENNEIKPLSKKELKKREKEMLEKKDKETSEKKDKETSEKKDKEMSEKKEKEMSGKKEKEISGKKEKEISEKKDKATEKKDKETLEKKDKETSEKKDKRISEKKDKETLEKKNKEISEKKNKESPEKKDKGSLEKKDKEKKDKIKDIRDVIKPLSSKTKKILTSSTTPTIVKTTTKQSVVKDQEGVTQNIEEKVEDLTPGGTGQVTVSTQINKAETSDDGRAPYMTATAVTTRTATMHEDLEKNQKTSQVEEKTVAHTTATSATRQEQRVVTQEVRTTSHVLSGEQLFSRRLSTSSSSSDDSGTPIDLEDDQQAFCNQYYQGDPAGVVETETHVYKGEPENNVTTTTTVPLTATETRKVAVESEDGMYSATGEIVSSQTISSKTRTVETITYKTERDGVVETRVEQKITIQSDGDPIDHDRALAEAIQEATAMNPDMTVEKIEIQQQTA</sequence>
<dbReference type="InterPro" id="IPR014352">
    <property type="entry name" value="FERM/acyl-CoA-bd_prot_sf"/>
</dbReference>
<dbReference type="InterPro" id="IPR008379">
    <property type="entry name" value="Band_4.1_C"/>
</dbReference>
<dbReference type="InterPro" id="IPR000798">
    <property type="entry name" value="Ez/rad/moesin-like"/>
</dbReference>
<feature type="compositionally biased region" description="Basic and acidic residues" evidence="10">
    <location>
        <begin position="783"/>
        <end position="796"/>
    </location>
</feature>
<feature type="region of interest" description="Disordered" evidence="10">
    <location>
        <begin position="410"/>
        <end position="687"/>
    </location>
</feature>
<dbReference type="InterPro" id="IPR029071">
    <property type="entry name" value="Ubiquitin-like_domsf"/>
</dbReference>
<dbReference type="SUPFAM" id="SSF50729">
    <property type="entry name" value="PH domain-like"/>
    <property type="match status" value="1"/>
</dbReference>
<dbReference type="SUPFAM" id="SSF47031">
    <property type="entry name" value="Second domain of FERM"/>
    <property type="match status" value="1"/>
</dbReference>
<feature type="region of interest" description="Disordered" evidence="10">
    <location>
        <begin position="783"/>
        <end position="809"/>
    </location>
</feature>
<dbReference type="SMART" id="SM01195">
    <property type="entry name" value="FA"/>
    <property type="match status" value="1"/>
</dbReference>
<keyword evidence="7" id="KW-0009">Actin-binding</keyword>
<dbReference type="InterPro" id="IPR035963">
    <property type="entry name" value="FERM_2"/>
</dbReference>
<keyword evidence="13" id="KW-1185">Reference proteome</keyword>
<comment type="caution">
    <text evidence="12">The sequence shown here is derived from an EMBL/GenBank/DDBJ whole genome shotgun (WGS) entry which is preliminary data.</text>
</comment>
<keyword evidence="5" id="KW-0597">Phosphoprotein</keyword>
<feature type="compositionally biased region" description="Basic and acidic residues" evidence="10">
    <location>
        <begin position="545"/>
        <end position="687"/>
    </location>
</feature>
<dbReference type="GO" id="GO:0009887">
    <property type="term" value="P:animal organ morphogenesis"/>
    <property type="evidence" value="ECO:0007669"/>
    <property type="project" value="UniProtKB-ARBA"/>
</dbReference>
<accession>A0A6V7HKP6</accession>
<feature type="compositionally biased region" description="Basic and acidic residues" evidence="10">
    <location>
        <begin position="466"/>
        <end position="537"/>
    </location>
</feature>
<evidence type="ECO:0000256" key="8">
    <source>
        <dbReference type="ARBA" id="ARBA00023212"/>
    </source>
</evidence>
<dbReference type="InterPro" id="IPR018980">
    <property type="entry name" value="FERM_PH-like_C"/>
</dbReference>
<evidence type="ECO:0000256" key="4">
    <source>
        <dbReference type="ARBA" id="ARBA00022490"/>
    </source>
</evidence>